<dbReference type="Pfam" id="PF13865">
    <property type="entry name" value="FoP_duplication"/>
    <property type="match status" value="1"/>
</dbReference>
<evidence type="ECO:0000259" key="4">
    <source>
        <dbReference type="PROSITE" id="PS50102"/>
    </source>
</evidence>
<dbReference type="AlphaFoldDB" id="A0A314ZEH2"/>
<dbReference type="Pfam" id="PF00076">
    <property type="entry name" value="RRM_1"/>
    <property type="match status" value="1"/>
</dbReference>
<proteinExistence type="predicted"/>
<dbReference type="SMART" id="SM00360">
    <property type="entry name" value="RRM"/>
    <property type="match status" value="1"/>
</dbReference>
<dbReference type="Proteomes" id="UP000250321">
    <property type="component" value="Unassembled WGS sequence"/>
</dbReference>
<gene>
    <name evidence="5" type="ORF">Pyn_36153</name>
</gene>
<dbReference type="STRING" id="2094558.A0A314ZEH2"/>
<feature type="region of interest" description="Disordered" evidence="3">
    <location>
        <begin position="210"/>
        <end position="233"/>
    </location>
</feature>
<dbReference type="CDD" id="cd12680">
    <property type="entry name" value="RRM_THOC4"/>
    <property type="match status" value="1"/>
</dbReference>
<accession>A0A314ZEH2</accession>
<dbReference type="InterPro" id="IPR051229">
    <property type="entry name" value="ALYREF_mRNA_export"/>
</dbReference>
<dbReference type="SUPFAM" id="SSF54928">
    <property type="entry name" value="RNA-binding domain, RBD"/>
    <property type="match status" value="1"/>
</dbReference>
<feature type="region of interest" description="Disordered" evidence="3">
    <location>
        <begin position="23"/>
        <end position="46"/>
    </location>
</feature>
<sequence length="248" mass="27356">MPRGLDMSLDELIAKRKKPGGYHGYFRGRGRGRGRGYGPGPTRRLMNRNTVRTAPYSAQPIMQVVRTTVEQEMVVSGGTDTEEGTKLYLSNLDYDVSNSDIELLFSEIGHVKRHTVHYDRSGRSKGTAEVIFVHHSDALAAIEKYNNVQLDGKPMKIELVGVNPVAPISVPPSTRSILGKPNFVFQRGRGRAGVRGSFHGRGAAGFRLARGGGQVKKPSGKVKKPREKVTAEDLDADLENYRLKAMQR</sequence>
<evidence type="ECO:0000256" key="1">
    <source>
        <dbReference type="ARBA" id="ARBA00022884"/>
    </source>
</evidence>
<feature type="domain" description="RRM" evidence="4">
    <location>
        <begin position="85"/>
        <end position="162"/>
    </location>
</feature>
<feature type="compositionally biased region" description="Basic residues" evidence="3">
    <location>
        <begin position="23"/>
        <end position="34"/>
    </location>
</feature>
<protein>
    <submittedName>
        <fullName evidence="5">THO complex subunit 4A isoform X2</fullName>
    </submittedName>
</protein>
<name>A0A314ZEH2_PRUYE</name>
<reference evidence="5 6" key="1">
    <citation type="submission" date="2018-02" db="EMBL/GenBank/DDBJ databases">
        <title>Draft genome of wild Prunus yedoensis var. nudiflora.</title>
        <authorList>
            <person name="Baek S."/>
            <person name="Kim J.-H."/>
            <person name="Choi K."/>
            <person name="Kim G.-B."/>
            <person name="Cho A."/>
            <person name="Jang H."/>
            <person name="Shin C.-H."/>
            <person name="Yu H.-J."/>
            <person name="Mun J.-H."/>
        </authorList>
    </citation>
    <scope>NUCLEOTIDE SEQUENCE [LARGE SCALE GENOMIC DNA]</scope>
    <source>
        <strain evidence="6">cv. Jeju island</strain>
        <tissue evidence="5">Leaf</tissue>
    </source>
</reference>
<dbReference type="Gene3D" id="3.30.70.330">
    <property type="match status" value="1"/>
</dbReference>
<dbReference type="InterPro" id="IPR012677">
    <property type="entry name" value="Nucleotide-bd_a/b_plait_sf"/>
</dbReference>
<evidence type="ECO:0000313" key="5">
    <source>
        <dbReference type="EMBL" id="PQQ15658.1"/>
    </source>
</evidence>
<dbReference type="GO" id="GO:0006406">
    <property type="term" value="P:mRNA export from nucleus"/>
    <property type="evidence" value="ECO:0007669"/>
    <property type="project" value="TreeGrafter"/>
</dbReference>
<dbReference type="OrthoDB" id="1049195at2759"/>
<dbReference type="InterPro" id="IPR025715">
    <property type="entry name" value="FoP_C"/>
</dbReference>
<dbReference type="PANTHER" id="PTHR19965:SF35">
    <property type="entry name" value="RNA ANNEALING PROTEIN YRA1"/>
    <property type="match status" value="1"/>
</dbReference>
<evidence type="ECO:0000256" key="3">
    <source>
        <dbReference type="SAM" id="MobiDB-lite"/>
    </source>
</evidence>
<comment type="caution">
    <text evidence="5">The sequence shown here is derived from an EMBL/GenBank/DDBJ whole genome shotgun (WGS) entry which is preliminary data.</text>
</comment>
<evidence type="ECO:0000313" key="6">
    <source>
        <dbReference type="Proteomes" id="UP000250321"/>
    </source>
</evidence>
<dbReference type="EMBL" id="PJQY01000224">
    <property type="protein sequence ID" value="PQQ15658.1"/>
    <property type="molecule type" value="Genomic_DNA"/>
</dbReference>
<organism evidence="5 6">
    <name type="scientific">Prunus yedoensis var. nudiflora</name>
    <dbReference type="NCBI Taxonomy" id="2094558"/>
    <lineage>
        <taxon>Eukaryota</taxon>
        <taxon>Viridiplantae</taxon>
        <taxon>Streptophyta</taxon>
        <taxon>Embryophyta</taxon>
        <taxon>Tracheophyta</taxon>
        <taxon>Spermatophyta</taxon>
        <taxon>Magnoliopsida</taxon>
        <taxon>eudicotyledons</taxon>
        <taxon>Gunneridae</taxon>
        <taxon>Pentapetalae</taxon>
        <taxon>rosids</taxon>
        <taxon>fabids</taxon>
        <taxon>Rosales</taxon>
        <taxon>Rosaceae</taxon>
        <taxon>Amygdaloideae</taxon>
        <taxon>Amygdaleae</taxon>
        <taxon>Prunus</taxon>
    </lineage>
</organism>
<dbReference type="InterPro" id="IPR000504">
    <property type="entry name" value="RRM_dom"/>
</dbReference>
<dbReference type="PANTHER" id="PTHR19965">
    <property type="entry name" value="RNA AND EXPORT FACTOR BINDING PROTEIN"/>
    <property type="match status" value="1"/>
</dbReference>
<evidence type="ECO:0000256" key="2">
    <source>
        <dbReference type="PROSITE-ProRule" id="PRU00176"/>
    </source>
</evidence>
<dbReference type="PROSITE" id="PS50102">
    <property type="entry name" value="RRM"/>
    <property type="match status" value="1"/>
</dbReference>
<dbReference type="GO" id="GO:0003729">
    <property type="term" value="F:mRNA binding"/>
    <property type="evidence" value="ECO:0007669"/>
    <property type="project" value="TreeGrafter"/>
</dbReference>
<dbReference type="InterPro" id="IPR035979">
    <property type="entry name" value="RBD_domain_sf"/>
</dbReference>
<dbReference type="GO" id="GO:0005634">
    <property type="term" value="C:nucleus"/>
    <property type="evidence" value="ECO:0007669"/>
    <property type="project" value="TreeGrafter"/>
</dbReference>
<dbReference type="SMART" id="SM01218">
    <property type="entry name" value="FoP_duplication"/>
    <property type="match status" value="1"/>
</dbReference>
<keyword evidence="1 2" id="KW-0694">RNA-binding</keyword>
<keyword evidence="6" id="KW-1185">Reference proteome</keyword>